<evidence type="ECO:0000259" key="3">
    <source>
        <dbReference type="PROSITE" id="PS50983"/>
    </source>
</evidence>
<protein>
    <recommendedName>
        <fullName evidence="3">Fe/B12 periplasmic-binding domain-containing protein</fullName>
    </recommendedName>
</protein>
<comment type="caution">
    <text evidence="4">The sequence shown here is derived from an EMBL/GenBank/DDBJ whole genome shotgun (WGS) entry which is preliminary data.</text>
</comment>
<keyword evidence="2" id="KW-0732">Signal</keyword>
<dbReference type="PROSITE" id="PS50983">
    <property type="entry name" value="FE_B12_PBP"/>
    <property type="match status" value="1"/>
</dbReference>
<dbReference type="EMBL" id="ADLO01000018">
    <property type="protein sequence ID" value="KGF57072.1"/>
    <property type="molecule type" value="Genomic_DNA"/>
</dbReference>
<reference evidence="4 5" key="1">
    <citation type="submission" date="2011-08" db="EMBL/GenBank/DDBJ databases">
        <title>The Genome Sequence of Clostridium orbiscindens 1_3_50AFAA.</title>
        <authorList>
            <consortium name="The Broad Institute Genome Sequencing Platform"/>
            <person name="Earl A."/>
            <person name="Ward D."/>
            <person name="Feldgarden M."/>
            <person name="Gevers D."/>
            <person name="Daigneault M."/>
            <person name="Strauss J."/>
            <person name="Allen-Vercoe E."/>
            <person name="Young S.K."/>
            <person name="Zeng Q."/>
            <person name="Gargeya S."/>
            <person name="Fitzgerald M."/>
            <person name="Haas B."/>
            <person name="Abouelleil A."/>
            <person name="Alvarado L."/>
            <person name="Arachchi H.M."/>
            <person name="Berlin A."/>
            <person name="Brown A."/>
            <person name="Chapman S.B."/>
            <person name="Chen Z."/>
            <person name="Dunbar C."/>
            <person name="Freedman E."/>
            <person name="Gearin G."/>
            <person name="Gellesch M."/>
            <person name="Goldberg J."/>
            <person name="Griggs A."/>
            <person name="Gujja S."/>
            <person name="Heiman D."/>
            <person name="Howarth C."/>
            <person name="Larson L."/>
            <person name="Lui A."/>
            <person name="MacDonald P.J.P."/>
            <person name="Montmayeur A."/>
            <person name="Murphy C."/>
            <person name="Neiman D."/>
            <person name="Pearson M."/>
            <person name="Priest M."/>
            <person name="Roberts A."/>
            <person name="Saif S."/>
            <person name="Shea T."/>
            <person name="Shenoy N."/>
            <person name="Sisk P."/>
            <person name="Stolte C."/>
            <person name="Sykes S."/>
            <person name="Wortman J."/>
            <person name="Nusbaum C."/>
            <person name="Birren B."/>
        </authorList>
    </citation>
    <scope>NUCLEOTIDE SEQUENCE [LARGE SCALE GENOMIC DNA]</scope>
    <source>
        <strain evidence="4 5">1_3_50AFAA</strain>
    </source>
</reference>
<dbReference type="eggNOG" id="COG0614">
    <property type="taxonomic scope" value="Bacteria"/>
</dbReference>
<sequence>MIHHLNRAAGLCLTAALLLTAAGCGQQTVPESPSPSPVVKTAAADKNDLTVVRSMELQYANNFAVDYCANGCKIITDGAGQKFLWVPEGGEAPDDTGDMTVLQAPLTKLGCFSTTHATLFHAIGALDKVSLVTTDKDKWHIEQVAQQIEDGTTTYVGKNSAPDYELISAAAPQIILISANTMHGSDEVLAKLDELSIPYIADSQHLENHPLGRVEWVKLVGALLDMEEEADAYFDEEVQRVNAVAESVAGESEHPTILQTYIFKGTVYVRNGGDYVNKMLELAGGTYPFAELEPGQGGNTKMTVEEFYQGAVDAEILIYDNTSDVSVSTVADILANGDYLADMKAIQEGNVWGIQKNYWQSADDVATMIEDIATIIYHPEDADQLHYFYKLPAE</sequence>
<evidence type="ECO:0000256" key="2">
    <source>
        <dbReference type="SAM" id="SignalP"/>
    </source>
</evidence>
<dbReference type="SUPFAM" id="SSF53807">
    <property type="entry name" value="Helical backbone' metal receptor"/>
    <property type="match status" value="1"/>
</dbReference>
<feature type="signal peptide" evidence="2">
    <location>
        <begin position="1"/>
        <end position="21"/>
    </location>
</feature>
<dbReference type="Pfam" id="PF01497">
    <property type="entry name" value="Peripla_BP_2"/>
    <property type="match status" value="1"/>
</dbReference>
<name>A0A096CQJ1_FLAPL</name>
<dbReference type="PANTHER" id="PTHR30535">
    <property type="entry name" value="VITAMIN B12-BINDING PROTEIN"/>
    <property type="match status" value="1"/>
</dbReference>
<dbReference type="RefSeq" id="WP_044938690.1">
    <property type="nucleotide sequence ID" value="NZ_KN174161.1"/>
</dbReference>
<dbReference type="AlphaFoldDB" id="A0A096CQJ1"/>
<evidence type="ECO:0000256" key="1">
    <source>
        <dbReference type="ARBA" id="ARBA00008814"/>
    </source>
</evidence>
<comment type="similarity">
    <text evidence="1">Belongs to the bacterial solute-binding protein 8 family.</text>
</comment>
<organism evidence="4 5">
    <name type="scientific">Flavonifractor plautii 1_3_50AFAA</name>
    <dbReference type="NCBI Taxonomy" id="742738"/>
    <lineage>
        <taxon>Bacteria</taxon>
        <taxon>Bacillati</taxon>
        <taxon>Bacillota</taxon>
        <taxon>Clostridia</taxon>
        <taxon>Eubacteriales</taxon>
        <taxon>Oscillospiraceae</taxon>
        <taxon>Flavonifractor</taxon>
    </lineage>
</organism>
<dbReference type="InterPro" id="IPR050902">
    <property type="entry name" value="ABC_Transporter_SBP"/>
</dbReference>
<accession>A0A096CQJ1</accession>
<gene>
    <name evidence="4" type="ORF">HMPREF9460_00496</name>
</gene>
<proteinExistence type="inferred from homology"/>
<dbReference type="Gene3D" id="3.40.50.1980">
    <property type="entry name" value="Nitrogenase molybdenum iron protein domain"/>
    <property type="match status" value="2"/>
</dbReference>
<dbReference type="PANTHER" id="PTHR30535:SF34">
    <property type="entry name" value="MOLYBDATE-BINDING PROTEIN MOLA"/>
    <property type="match status" value="1"/>
</dbReference>
<dbReference type="PROSITE" id="PS51257">
    <property type="entry name" value="PROKAR_LIPOPROTEIN"/>
    <property type="match status" value="1"/>
</dbReference>
<keyword evidence="5" id="KW-1185">Reference proteome</keyword>
<dbReference type="Proteomes" id="UP000029585">
    <property type="component" value="Unassembled WGS sequence"/>
</dbReference>
<dbReference type="HOGENOM" id="CLU_025776_0_0_9"/>
<feature type="chain" id="PRO_5038410996" description="Fe/B12 periplasmic-binding domain-containing protein" evidence="2">
    <location>
        <begin position="22"/>
        <end position="394"/>
    </location>
</feature>
<dbReference type="InterPro" id="IPR002491">
    <property type="entry name" value="ABC_transptr_periplasmic_BD"/>
</dbReference>
<feature type="domain" description="Fe/B12 periplasmic-binding" evidence="3">
    <location>
        <begin position="108"/>
        <end position="380"/>
    </location>
</feature>
<evidence type="ECO:0000313" key="4">
    <source>
        <dbReference type="EMBL" id="KGF57072.1"/>
    </source>
</evidence>
<dbReference type="PATRIC" id="fig|742738.3.peg.516"/>
<evidence type="ECO:0000313" key="5">
    <source>
        <dbReference type="Proteomes" id="UP000029585"/>
    </source>
</evidence>